<dbReference type="EMBL" id="CAJOAX010004969">
    <property type="protein sequence ID" value="CAF3929545.1"/>
    <property type="molecule type" value="Genomic_DNA"/>
</dbReference>
<dbReference type="Proteomes" id="UP000663823">
    <property type="component" value="Unassembled WGS sequence"/>
</dbReference>
<gene>
    <name evidence="2" type="ORF">FNK824_LOCUS21898</name>
    <name evidence="3" type="ORF">OTI717_LOCUS25268</name>
    <name evidence="1" type="ORF">RFH988_LOCUS20453</name>
</gene>
<reference evidence="1" key="1">
    <citation type="submission" date="2021-02" db="EMBL/GenBank/DDBJ databases">
        <authorList>
            <person name="Nowell W R."/>
        </authorList>
    </citation>
    <scope>NUCLEOTIDE SEQUENCE</scope>
</reference>
<dbReference type="EMBL" id="CAJNOO010001256">
    <property type="protein sequence ID" value="CAF1122948.1"/>
    <property type="molecule type" value="Genomic_DNA"/>
</dbReference>
<accession>A0A814QQU6</accession>
<comment type="caution">
    <text evidence="1">The sequence shown here is derived from an EMBL/GenBank/DDBJ whole genome shotgun (WGS) entry which is preliminary data.</text>
</comment>
<dbReference type="Proteomes" id="UP000663874">
    <property type="component" value="Unassembled WGS sequence"/>
</dbReference>
<proteinExistence type="predicted"/>
<protein>
    <submittedName>
        <fullName evidence="1">Uncharacterized protein</fullName>
    </submittedName>
</protein>
<evidence type="ECO:0000313" key="3">
    <source>
        <dbReference type="EMBL" id="CAF3929545.1"/>
    </source>
</evidence>
<name>A0A814QQU6_9BILA</name>
<dbReference type="Proteomes" id="UP000663882">
    <property type="component" value="Unassembled WGS sequence"/>
</dbReference>
<dbReference type="EMBL" id="CAJOBE010004324">
    <property type="protein sequence ID" value="CAF3926403.1"/>
    <property type="molecule type" value="Genomic_DNA"/>
</dbReference>
<organism evidence="1 4">
    <name type="scientific">Rotaria sordida</name>
    <dbReference type="NCBI Taxonomy" id="392033"/>
    <lineage>
        <taxon>Eukaryota</taxon>
        <taxon>Metazoa</taxon>
        <taxon>Spiralia</taxon>
        <taxon>Gnathifera</taxon>
        <taxon>Rotifera</taxon>
        <taxon>Eurotatoria</taxon>
        <taxon>Bdelloidea</taxon>
        <taxon>Philodinida</taxon>
        <taxon>Philodinidae</taxon>
        <taxon>Rotaria</taxon>
    </lineage>
</organism>
<evidence type="ECO:0000313" key="4">
    <source>
        <dbReference type="Proteomes" id="UP000663882"/>
    </source>
</evidence>
<evidence type="ECO:0000313" key="2">
    <source>
        <dbReference type="EMBL" id="CAF3926403.1"/>
    </source>
</evidence>
<sequence length="75" mass="9044">MTQLKHFTFNILSFVDLHNQIDLSSSEDIQQTFNDFKNNQTMSYIDYFHNKHSSRCFIYTYSYQSNSYGYVTNNF</sequence>
<dbReference type="AlphaFoldDB" id="A0A814QQU6"/>
<evidence type="ECO:0000313" key="1">
    <source>
        <dbReference type="EMBL" id="CAF1122948.1"/>
    </source>
</evidence>